<comment type="caution">
    <text evidence="6">The sequence shown here is derived from an EMBL/GenBank/DDBJ whole genome shotgun (WGS) entry which is preliminary data.</text>
</comment>
<evidence type="ECO:0000256" key="2">
    <source>
        <dbReference type="SAM" id="MobiDB-lite"/>
    </source>
</evidence>
<evidence type="ECO:0000313" key="6">
    <source>
        <dbReference type="EMBL" id="MBK1816870.1"/>
    </source>
</evidence>
<dbReference type="InterPro" id="IPR041624">
    <property type="entry name" value="RGI_lyase"/>
</dbReference>
<dbReference type="Proteomes" id="UP000600139">
    <property type="component" value="Unassembled WGS sequence"/>
</dbReference>
<feature type="domain" description="Rhamnogalacturonan lyase family 11 C-terminal" evidence="5">
    <location>
        <begin position="142"/>
        <end position="613"/>
    </location>
</feature>
<dbReference type="InterPro" id="IPR013783">
    <property type="entry name" value="Ig-like_fold"/>
</dbReference>
<dbReference type="InterPro" id="IPR013425">
    <property type="entry name" value="Autotrns_rpt"/>
</dbReference>
<reference evidence="6" key="1">
    <citation type="submission" date="2021-01" db="EMBL/GenBank/DDBJ databases">
        <title>Modified the classification status of verrucomicrobia.</title>
        <authorList>
            <person name="Feng X."/>
        </authorList>
    </citation>
    <scope>NUCLEOTIDE SEQUENCE</scope>
    <source>
        <strain evidence="6">JCM 18052</strain>
    </source>
</reference>
<organism evidence="6 7">
    <name type="scientific">Luteolibacter yonseiensis</name>
    <dbReference type="NCBI Taxonomy" id="1144680"/>
    <lineage>
        <taxon>Bacteria</taxon>
        <taxon>Pseudomonadati</taxon>
        <taxon>Verrucomicrobiota</taxon>
        <taxon>Verrucomicrobiia</taxon>
        <taxon>Verrucomicrobiales</taxon>
        <taxon>Verrucomicrobiaceae</taxon>
        <taxon>Luteolibacter</taxon>
    </lineage>
</organism>
<feature type="signal peptide" evidence="3">
    <location>
        <begin position="1"/>
        <end position="24"/>
    </location>
</feature>
<dbReference type="NCBIfam" id="TIGR02601">
    <property type="entry name" value="autotrns_rpt"/>
    <property type="match status" value="6"/>
</dbReference>
<evidence type="ECO:0000256" key="3">
    <source>
        <dbReference type="SAM" id="SignalP"/>
    </source>
</evidence>
<dbReference type="Pfam" id="PF12951">
    <property type="entry name" value="PATR"/>
    <property type="match status" value="6"/>
</dbReference>
<name>A0A934R7H2_9BACT</name>
<dbReference type="SUPFAM" id="SSF69318">
    <property type="entry name" value="Integrin alpha N-terminal domain"/>
    <property type="match status" value="2"/>
</dbReference>
<evidence type="ECO:0000259" key="5">
    <source>
        <dbReference type="Pfam" id="PF21348"/>
    </source>
</evidence>
<gene>
    <name evidence="6" type="ORF">JIN84_14690</name>
</gene>
<dbReference type="Pfam" id="PF18370">
    <property type="entry name" value="RGI_lyase"/>
    <property type="match status" value="1"/>
</dbReference>
<proteinExistence type="predicted"/>
<dbReference type="PANTHER" id="PTHR43118">
    <property type="entry name" value="RHAMNOGALACTURONAN LYASE (EUROFUNG)"/>
    <property type="match status" value="1"/>
</dbReference>
<dbReference type="Pfam" id="PF21348">
    <property type="entry name" value="RGL11_C"/>
    <property type="match status" value="1"/>
</dbReference>
<sequence length="1989" mass="202576">MNRLLLKSTIACVTALFFTNPASAQRQMERLGRGIVAVRTNSTQVYIGWRLLGNDPPDVAFNLYRSANGATAVKINATPLTATSDYLDTPPNLAGTGYSYSVKPVLSGVETQDIWAHPSSTPFTLPVAPPTRQYIPVPIRPTPDDTPTASYRVKFCWVGDLDGDGEYDFVVDRTNPNVEARQWLQAYKRDGTLLWQMNMGPNSVYHYNIEPGSSAIGIGHGDNVTVYDMDGDGKSEVIVRTSNGVVFGNGAVVSGGASDNAQFLSIVNGMTGAEMARAPVPNPRLADGPMNGHMGIAYLDGLRPSVILAAKNRDSNNDFHGVITAWDWRGGALGQRWSWMDSGALHAPEGHQIRIADVDNDGKDEFVDIGYVLDDNGTQLFNIGEIVHGDRFHLTDIDPDRPGLENFVIQQNNGTGLATALFDPGNGRMIRKWYAGGVVDVGRGVVADMDPSWKGCEFFSTQPGIYNSKGVQIYPSQPFPPEAIWWDADLSREFIATVGSTAESPAISKFNPANPGGFSRLYTIYNETPPGVYQAYGGRPAFWGDILGDWREELLCVANDNSELRIYTPKTGSVTRIYTLMHNPQYRMQATTKGYVQANYVDYYLGTGMTPPPPAPMADAKLTWRGGPGNTVWDTTTPGWLNGSSNSTFTNGDSVRFDIGANNTTTIALSGTLQPSSLTFSSPKSHVFDGSGGSLSGTMPLVKNGAGGMTLTGNHNYTGRTTVWDGALILNGNLQQSPVTVWGGIWGGAPAAGLTGGRIGGTGTFSQPVTLGYRGAITPGDGMGSAGTLNFTNGLTAQDGSYFAFDLAAGPAGTSDRIAITGNLSLAGKVGIVIKALEGTLSPGTYTLATYSGTLTGNVSNFAVTVPPGTPHTLTAGSGQVNLIIPVTRPPASVVWRGSGGAWDLAGSANWLAEGEPDVFVSGDHVTFNGSGSASPIATLTGALPVGSLTVNSASDYTLTGSGSISGSGGLTKSGTGTLTISTVNDYTGPTLLNGGVLAIDSLGDAGTPGSIGAATAAAGNFVINGGTLRLTGSQTNTNRSLTLAASGGGFDIATNGSSMQISGAIGGSGGLVKTGPGTLILAKANTYTGGTTINQGTIYLAGSSPNSSGLGSGSVTLNNGTLTMANVQASETAAWNVVVPTGATGRLNADGRCSLTGSLTGGGVFNFYTPYVRTDLKGNWSAFSGRINLIGGADGGEMRVTNTFGFAGSSINVGENGFVYYNISSSSPTLDIGELTGSATSGIGGGPTAGRTVTWRIGGKNTDAAFAGAIVNSTGTTAVTKIGSGIWTLSGASTHTGATLVSTGTLRVDGSTTGSNLTVSANAALGGTGIITGNVVFQNGAVLEHGTPGATPPSIKGNLTLGTTLIVRPIPGTAPVAGTHTLLTYTGTLAGTPALSWQAPADTNLVATFDISTPGTIIMTLAKKTGTANLAWTGATSSNWDTTSANWTNAGSNLAFSNGSIVSFTDAGNATNPVNIPLDVEPDEIIVNATKDYTFSGNGKIIGETALGKSGAGVLNIATANTYSGGTMISGGTLSIGNAAALGSGPVTLAGGTWATGALTPGNPIIVTANSTITGGSGSGAQGIKAVSGSHTLTLTATNVFDIEGSLTDFSGTISLNGSGSFRLFGSAGSPNAAFDLGTRGLGSRSGSAFALGSLTGAAGSTLGGAGGYNSAVTYAIGGNNTSTTFSGSINNGNTAGNAGNITHLLKTGGGSLTLAGTNNYTGNTTINTGRLLVTGSLANTAVTVAATATLGGSGSIAGAVTCHGTLSPGAPIGTLTLANGLTLSPTSVLHYELGSSPDKVAVTGNLTLAGTLNVTPTAGFTAGNHILITYTGTLTDDDGLQIGTLPAGYEATISTTTPGEVRLIVTQDRTPFEEWQLANFGSTSDPNAGPAADPDGDGTLNETEFRLGLDPKSGASSFKATGAITPSGFTLTWPSAAGLVFEVRRGADPAGPWELLETLAPITDGPGHFTDSEPPPTGAFYRIILLP</sequence>
<evidence type="ECO:0000256" key="1">
    <source>
        <dbReference type="ARBA" id="ARBA00022729"/>
    </source>
</evidence>
<feature type="chain" id="PRO_5036702618" evidence="3">
    <location>
        <begin position="25"/>
        <end position="1989"/>
    </location>
</feature>
<accession>A0A934R7H2</accession>
<keyword evidence="7" id="KW-1185">Reference proteome</keyword>
<keyword evidence="1 3" id="KW-0732">Signal</keyword>
<dbReference type="InterPro" id="IPR049366">
    <property type="entry name" value="RGL11_C"/>
</dbReference>
<dbReference type="InterPro" id="IPR028994">
    <property type="entry name" value="Integrin_alpha_N"/>
</dbReference>
<feature type="region of interest" description="Disordered" evidence="2">
    <location>
        <begin position="1881"/>
        <end position="1903"/>
    </location>
</feature>
<dbReference type="EMBL" id="JAENIK010000011">
    <property type="protein sequence ID" value="MBK1816870.1"/>
    <property type="molecule type" value="Genomic_DNA"/>
</dbReference>
<dbReference type="Gene3D" id="2.60.40.10">
    <property type="entry name" value="Immunoglobulins"/>
    <property type="match status" value="1"/>
</dbReference>
<protein>
    <submittedName>
        <fullName evidence="6">Autotransporter-associated beta strand repeat-containing protein</fullName>
    </submittedName>
</protein>
<evidence type="ECO:0000313" key="7">
    <source>
        <dbReference type="Proteomes" id="UP000600139"/>
    </source>
</evidence>
<feature type="domain" description="Rhamnogalacturonan I lyase beta-sheet" evidence="4">
    <location>
        <begin position="26"/>
        <end position="112"/>
    </location>
</feature>
<dbReference type="InterPro" id="IPR011050">
    <property type="entry name" value="Pectin_lyase_fold/virulence"/>
</dbReference>
<dbReference type="InterPro" id="IPR018247">
    <property type="entry name" value="EF_Hand_1_Ca_BS"/>
</dbReference>
<dbReference type="RefSeq" id="WP_200351794.1">
    <property type="nucleotide sequence ID" value="NZ_BAABHZ010000006.1"/>
</dbReference>
<dbReference type="PANTHER" id="PTHR43118:SF1">
    <property type="entry name" value="RHAMNOGALACTURONAN LYASE (EUROFUNG)"/>
    <property type="match status" value="1"/>
</dbReference>
<dbReference type="PROSITE" id="PS00018">
    <property type="entry name" value="EF_HAND_1"/>
    <property type="match status" value="1"/>
</dbReference>
<evidence type="ECO:0000259" key="4">
    <source>
        <dbReference type="Pfam" id="PF18370"/>
    </source>
</evidence>
<dbReference type="InterPro" id="IPR034641">
    <property type="entry name" value="RGL11"/>
</dbReference>
<dbReference type="SUPFAM" id="SSF51126">
    <property type="entry name" value="Pectin lyase-like"/>
    <property type="match status" value="4"/>
</dbReference>